<proteinExistence type="predicted"/>
<reference evidence="1" key="1">
    <citation type="journal article" date="2015" name="Nature">
        <title>Complex archaea that bridge the gap between prokaryotes and eukaryotes.</title>
        <authorList>
            <person name="Spang A."/>
            <person name="Saw J.H."/>
            <person name="Jorgensen S.L."/>
            <person name="Zaremba-Niedzwiedzka K."/>
            <person name="Martijn J."/>
            <person name="Lind A.E."/>
            <person name="van Eijk R."/>
            <person name="Schleper C."/>
            <person name="Guy L."/>
            <person name="Ettema T.J."/>
        </authorList>
    </citation>
    <scope>NUCLEOTIDE SEQUENCE</scope>
</reference>
<dbReference type="EMBL" id="LAZR01003373">
    <property type="protein sequence ID" value="KKN19034.1"/>
    <property type="molecule type" value="Genomic_DNA"/>
</dbReference>
<sequence>MTRELSDWLDGYLEYVEMTEPSDLYKKWVGVSVIASCLQRKCYMLWDEHIYPNMYIILVGKTAARKSTAMRPGGELIRKMRVPLAAESTTREALIRAIGESIQQMIDPVTNLPIFHSSITLFHSELAVFMGSDRVDKQMLLDLTHLYDCPDPWKYDTKHEGTDDIQCVWFNLLGAITPEMVKRCFPREAIGGGLTGRMIFVYASGKGRTIGDPTLYHKRQAELKEPLIADLEYISMLSGEFKPTDEYKRIYVDWYENMHDGKDKEREDTPFKGERDLEGYVGRRPTHVKKLSIMMSASRGDDKILTADDFFRAYNLLKETEEVMPYSFKAFGKVEPQELMALVMDTVARAGRIMFSQLVAKYQNMCMARDMFEIVRSMNASKFTTMQPVGGDDWVIRVLSKEERQNLLSNSDIGLASPELEEGGPKVS</sequence>
<organism evidence="1">
    <name type="scientific">marine sediment metagenome</name>
    <dbReference type="NCBI Taxonomy" id="412755"/>
    <lineage>
        <taxon>unclassified sequences</taxon>
        <taxon>metagenomes</taxon>
        <taxon>ecological metagenomes</taxon>
    </lineage>
</organism>
<comment type="caution">
    <text evidence="1">The sequence shown here is derived from an EMBL/GenBank/DDBJ whole genome shotgun (WGS) entry which is preliminary data.</text>
</comment>
<gene>
    <name evidence="1" type="ORF">LCGC14_0949780</name>
</gene>
<name>A0A0F9NME5_9ZZZZ</name>
<evidence type="ECO:0000313" key="1">
    <source>
        <dbReference type="EMBL" id="KKN19034.1"/>
    </source>
</evidence>
<protein>
    <submittedName>
        <fullName evidence="1">Uncharacterized protein</fullName>
    </submittedName>
</protein>
<accession>A0A0F9NME5</accession>
<dbReference type="AlphaFoldDB" id="A0A0F9NME5"/>